<keyword evidence="3" id="KW-1185">Reference proteome</keyword>
<comment type="caution">
    <text evidence="2">The sequence shown here is derived from an EMBL/GenBank/DDBJ whole genome shotgun (WGS) entry which is preliminary data.</text>
</comment>
<reference evidence="2 3" key="1">
    <citation type="submission" date="2018-11" db="EMBL/GenBank/DDBJ databases">
        <title>Flavobacterium sp. nov., YIM 102600 draft genome.</title>
        <authorList>
            <person name="Li G."/>
            <person name="Jiang Y."/>
        </authorList>
    </citation>
    <scope>NUCLEOTIDE SEQUENCE [LARGE SCALE GENOMIC DNA]</scope>
    <source>
        <strain evidence="2 3">YIM 102600</strain>
    </source>
</reference>
<evidence type="ECO:0000313" key="3">
    <source>
        <dbReference type="Proteomes" id="UP000271937"/>
    </source>
</evidence>
<feature type="transmembrane region" description="Helical" evidence="1">
    <location>
        <begin position="68"/>
        <end position="91"/>
    </location>
</feature>
<feature type="transmembrane region" description="Helical" evidence="1">
    <location>
        <begin position="12"/>
        <end position="30"/>
    </location>
</feature>
<keyword evidence="1" id="KW-0472">Membrane</keyword>
<gene>
    <name evidence="2" type="ORF">EG849_01215</name>
</gene>
<evidence type="ECO:0000256" key="1">
    <source>
        <dbReference type="SAM" id="Phobius"/>
    </source>
</evidence>
<feature type="transmembrane region" description="Helical" evidence="1">
    <location>
        <begin position="36"/>
        <end position="61"/>
    </location>
</feature>
<keyword evidence="1" id="KW-0812">Transmembrane</keyword>
<dbReference type="Proteomes" id="UP000271937">
    <property type="component" value="Unassembled WGS sequence"/>
</dbReference>
<dbReference type="AlphaFoldDB" id="A0A3P3WJ22"/>
<evidence type="ECO:0000313" key="2">
    <source>
        <dbReference type="EMBL" id="RRJ94119.1"/>
    </source>
</evidence>
<accession>A0A3P3WJ22</accession>
<organism evidence="2 3">
    <name type="scientific">Flavobacterium macacae</name>
    <dbReference type="NCBI Taxonomy" id="2488993"/>
    <lineage>
        <taxon>Bacteria</taxon>
        <taxon>Pseudomonadati</taxon>
        <taxon>Bacteroidota</taxon>
        <taxon>Flavobacteriia</taxon>
        <taxon>Flavobacteriales</taxon>
        <taxon>Flavobacteriaceae</taxon>
        <taxon>Flavobacterium</taxon>
    </lineage>
</organism>
<protein>
    <submittedName>
        <fullName evidence="2">Uncharacterized protein</fullName>
    </submittedName>
</protein>
<sequence>MMNRITDFLKYFVPFSVVLFTAQYFTMQSLSQTVNFFYQAWSIYTFNIVATVLVFLFLIFVHKSFKDYTGFAFLGACLLRMMAAVFFLIPLIKAGVKDPIIDISTFFIPYFLFLFFETYFAVRLINKG</sequence>
<name>A0A3P3WJ22_9FLAO</name>
<dbReference type="EMBL" id="RQVR01000001">
    <property type="protein sequence ID" value="RRJ94119.1"/>
    <property type="molecule type" value="Genomic_DNA"/>
</dbReference>
<proteinExistence type="predicted"/>
<dbReference type="OrthoDB" id="1448441at2"/>
<feature type="transmembrane region" description="Helical" evidence="1">
    <location>
        <begin position="103"/>
        <end position="122"/>
    </location>
</feature>
<keyword evidence="1" id="KW-1133">Transmembrane helix</keyword>